<dbReference type="OrthoDB" id="74360at2759"/>
<reference evidence="6" key="1">
    <citation type="submission" date="2016-02" db="EMBL/GenBank/DDBJ databases">
        <title>Comparative genomics of biotechnologically important yeasts.</title>
        <authorList>
            <consortium name="DOE Joint Genome Institute"/>
            <person name="Riley R."/>
            <person name="Haridas S."/>
            <person name="Wolfe K.H."/>
            <person name="Lopes M.R."/>
            <person name="Hittinger C.T."/>
            <person name="Goker M."/>
            <person name="Salamov A."/>
            <person name="Wisecaver J."/>
            <person name="Long T.M."/>
            <person name="Aerts A.L."/>
            <person name="Barry K."/>
            <person name="Choi C."/>
            <person name="Clum A."/>
            <person name="Coughlan A.Y."/>
            <person name="Deshpande S."/>
            <person name="Douglass A.P."/>
            <person name="Hanson S.J."/>
            <person name="Klenk H.-P."/>
            <person name="Labutti K."/>
            <person name="Lapidus A."/>
            <person name="Lindquist E."/>
            <person name="Lipzen A."/>
            <person name="Meier-Kolthoff J.P."/>
            <person name="Ohm R.A."/>
            <person name="Otillar R.P."/>
            <person name="Pangilinan J."/>
            <person name="Peng Y."/>
            <person name="Rokas A."/>
            <person name="Rosa C.A."/>
            <person name="Scheuner C."/>
            <person name="Sibirny A.A."/>
            <person name="Slot J.C."/>
            <person name="Stielow J.B."/>
            <person name="Sun H."/>
            <person name="Kurtzman C.P."/>
            <person name="Blackwell M."/>
            <person name="Jeffries T.W."/>
            <person name="Grigoriev I.V."/>
        </authorList>
    </citation>
    <scope>NUCLEOTIDE SEQUENCE [LARGE SCALE GENOMIC DNA]</scope>
    <source>
        <strain evidence="6">NRRL Y-17796</strain>
    </source>
</reference>
<comment type="similarity">
    <text evidence="1">Belongs to the FAD-binding monooxygenase family.</text>
</comment>
<evidence type="ECO:0000313" key="6">
    <source>
        <dbReference type="Proteomes" id="UP000095023"/>
    </source>
</evidence>
<dbReference type="InterPro" id="IPR051209">
    <property type="entry name" value="FAD-bind_Monooxygenase_sf"/>
</dbReference>
<keyword evidence="3" id="KW-0274">FAD</keyword>
<evidence type="ECO:0000256" key="3">
    <source>
        <dbReference type="ARBA" id="ARBA00022827"/>
    </source>
</evidence>
<evidence type="ECO:0000313" key="5">
    <source>
        <dbReference type="EMBL" id="ODV89695.1"/>
    </source>
</evidence>
<evidence type="ECO:0000256" key="2">
    <source>
        <dbReference type="ARBA" id="ARBA00022630"/>
    </source>
</evidence>
<gene>
    <name evidence="5" type="ORF">CANCADRAFT_4319</name>
</gene>
<dbReference type="Pfam" id="PF00743">
    <property type="entry name" value="FMO-like"/>
    <property type="match status" value="1"/>
</dbReference>
<proteinExistence type="inferred from homology"/>
<name>A0A1E4TD56_9ASCO</name>
<evidence type="ECO:0000256" key="4">
    <source>
        <dbReference type="ARBA" id="ARBA00023002"/>
    </source>
</evidence>
<dbReference type="GO" id="GO:0050661">
    <property type="term" value="F:NADP binding"/>
    <property type="evidence" value="ECO:0007669"/>
    <property type="project" value="InterPro"/>
</dbReference>
<accession>A0A1E4TD56</accession>
<dbReference type="GO" id="GO:0050660">
    <property type="term" value="F:flavin adenine dinucleotide binding"/>
    <property type="evidence" value="ECO:0007669"/>
    <property type="project" value="InterPro"/>
</dbReference>
<dbReference type="AlphaFoldDB" id="A0A1E4TD56"/>
<evidence type="ECO:0000256" key="1">
    <source>
        <dbReference type="ARBA" id="ARBA00010139"/>
    </source>
</evidence>
<protein>
    <recommendedName>
        <fullName evidence="7">FAD/NAD(P)-binding domain-containing protein</fullName>
    </recommendedName>
</protein>
<keyword evidence="4" id="KW-0560">Oxidoreductase</keyword>
<keyword evidence="2" id="KW-0285">Flavoprotein</keyword>
<dbReference type="Gene3D" id="3.50.50.60">
    <property type="entry name" value="FAD/NAD(P)-binding domain"/>
    <property type="match status" value="3"/>
</dbReference>
<dbReference type="PANTHER" id="PTHR42877">
    <property type="entry name" value="L-ORNITHINE N(5)-MONOOXYGENASE-RELATED"/>
    <property type="match status" value="1"/>
</dbReference>
<dbReference type="EMBL" id="KV453843">
    <property type="protein sequence ID" value="ODV89695.1"/>
    <property type="molecule type" value="Genomic_DNA"/>
</dbReference>
<keyword evidence="6" id="KW-1185">Reference proteome</keyword>
<sequence>MSGPSVIIIGAGPSGIAAGYNLLHRHGVSNFTIFERADVGGTWSLNKYPGCGCDVMSHLYSFSFNLNPNWSKELCERDEILQYINDTVDKFGLRKYIHTKIEVESASWNETTNQWDVNLIDLKTGVHFTRSSQILFSCVGAIATPKDIVTPGHETFPGPLFHTARWDDSADLTGKRVAVVGNGCSGSQTVPRIAEKAAHVTHFARSGQWYHERPNHPYSAFQKWVFRNVPFAMRYLRYKIFNSADSLYYSYLDSDYSARIREQAEEGAKAYIRATAPKKYHDVLIPDFPLGCKRRVFDPGYLQALHRPNVDLVWEAVDHIDGSTLVTPSGRQEDFDVVVMATGFKVQEFLVPIRFYGVGGKELADHWKETRGAQAYGGTTVHGFPNFAIIFGPNSFPAHNSVIYTAEVQVEYACKTIVEAVASGRADIVDVKQAAEDADALDVQLKLKGTVWSAGCSNWYLNEFGRNTASYPGLASDYWMHLLWPHYQDYHLEGAHKFWRLRAIYRLLRYMVPKTVYQMVATLAALAFVLKHHSTVYSLRNFLLNR</sequence>
<dbReference type="SUPFAM" id="SSF51905">
    <property type="entry name" value="FAD/NAD(P)-binding domain"/>
    <property type="match status" value="1"/>
</dbReference>
<dbReference type="Proteomes" id="UP000095023">
    <property type="component" value="Unassembled WGS sequence"/>
</dbReference>
<dbReference type="GO" id="GO:0004499">
    <property type="term" value="F:N,N-dimethylaniline monooxygenase activity"/>
    <property type="evidence" value="ECO:0007669"/>
    <property type="project" value="InterPro"/>
</dbReference>
<dbReference type="PANTHER" id="PTHR42877:SF4">
    <property type="entry name" value="FAD_NAD(P)-BINDING DOMAIN-CONTAINING PROTEIN-RELATED"/>
    <property type="match status" value="1"/>
</dbReference>
<dbReference type="InterPro" id="IPR036188">
    <property type="entry name" value="FAD/NAD-bd_sf"/>
</dbReference>
<dbReference type="InterPro" id="IPR020946">
    <property type="entry name" value="Flavin_mOase-like"/>
</dbReference>
<evidence type="ECO:0008006" key="7">
    <source>
        <dbReference type="Google" id="ProtNLM"/>
    </source>
</evidence>
<organism evidence="5 6">
    <name type="scientific">Tortispora caseinolytica NRRL Y-17796</name>
    <dbReference type="NCBI Taxonomy" id="767744"/>
    <lineage>
        <taxon>Eukaryota</taxon>
        <taxon>Fungi</taxon>
        <taxon>Dikarya</taxon>
        <taxon>Ascomycota</taxon>
        <taxon>Saccharomycotina</taxon>
        <taxon>Trigonopsidomycetes</taxon>
        <taxon>Trigonopsidales</taxon>
        <taxon>Trigonopsidaceae</taxon>
        <taxon>Tortispora</taxon>
    </lineage>
</organism>